<evidence type="ECO:0000259" key="9">
    <source>
        <dbReference type="PROSITE" id="PS51900"/>
    </source>
</evidence>
<keyword evidence="2" id="KW-0229">DNA integration</keyword>
<keyword evidence="6" id="KW-0175">Coiled coil</keyword>
<dbReference type="Pfam" id="PF00589">
    <property type="entry name" value="Phage_integrase"/>
    <property type="match status" value="1"/>
</dbReference>
<proteinExistence type="inferred from homology"/>
<dbReference type="GO" id="GO:0006310">
    <property type="term" value="P:DNA recombination"/>
    <property type="evidence" value="ECO:0007669"/>
    <property type="project" value="UniProtKB-KW"/>
</dbReference>
<evidence type="ECO:0000256" key="3">
    <source>
        <dbReference type="ARBA" id="ARBA00023125"/>
    </source>
</evidence>
<feature type="domain" description="Core-binding (CB)" evidence="9">
    <location>
        <begin position="77"/>
        <end position="169"/>
    </location>
</feature>
<comment type="similarity">
    <text evidence="1">Belongs to the 'phage' integrase family.</text>
</comment>
<feature type="domain" description="Tyr recombinase" evidence="8">
    <location>
        <begin position="198"/>
        <end position="404"/>
    </location>
</feature>
<dbReference type="InterPro" id="IPR050090">
    <property type="entry name" value="Tyrosine_recombinase_XerCD"/>
</dbReference>
<organism evidence="10 11">
    <name type="scientific">Roseomonas mucosa</name>
    <dbReference type="NCBI Taxonomy" id="207340"/>
    <lineage>
        <taxon>Bacteria</taxon>
        <taxon>Pseudomonadati</taxon>
        <taxon>Pseudomonadota</taxon>
        <taxon>Alphaproteobacteria</taxon>
        <taxon>Acetobacterales</taxon>
        <taxon>Roseomonadaceae</taxon>
        <taxon>Roseomonas</taxon>
    </lineage>
</organism>
<evidence type="ECO:0008006" key="12">
    <source>
        <dbReference type="Google" id="ProtNLM"/>
    </source>
</evidence>
<keyword evidence="3 5" id="KW-0238">DNA-binding</keyword>
<dbReference type="Gene3D" id="1.10.443.10">
    <property type="entry name" value="Intergrase catalytic core"/>
    <property type="match status" value="1"/>
</dbReference>
<keyword evidence="11" id="KW-1185">Reference proteome</keyword>
<feature type="region of interest" description="Disordered" evidence="7">
    <location>
        <begin position="421"/>
        <end position="476"/>
    </location>
</feature>
<evidence type="ECO:0000256" key="6">
    <source>
        <dbReference type="SAM" id="Coils"/>
    </source>
</evidence>
<dbReference type="Gene3D" id="1.10.150.130">
    <property type="match status" value="1"/>
</dbReference>
<feature type="compositionally biased region" description="Basic and acidic residues" evidence="7">
    <location>
        <begin position="421"/>
        <end position="445"/>
    </location>
</feature>
<feature type="coiled-coil region" evidence="6">
    <location>
        <begin position="39"/>
        <end position="66"/>
    </location>
</feature>
<evidence type="ECO:0000256" key="2">
    <source>
        <dbReference type="ARBA" id="ARBA00022908"/>
    </source>
</evidence>
<keyword evidence="4" id="KW-0233">DNA recombination</keyword>
<gene>
    <name evidence="10" type="ORF">APZ41_014715</name>
</gene>
<dbReference type="PANTHER" id="PTHR30349">
    <property type="entry name" value="PHAGE INTEGRASE-RELATED"/>
    <property type="match status" value="1"/>
</dbReference>
<evidence type="ECO:0000259" key="8">
    <source>
        <dbReference type="PROSITE" id="PS51898"/>
    </source>
</evidence>
<dbReference type="SUPFAM" id="SSF56349">
    <property type="entry name" value="DNA breaking-rejoining enzymes"/>
    <property type="match status" value="1"/>
</dbReference>
<dbReference type="InterPro" id="IPR044068">
    <property type="entry name" value="CB"/>
</dbReference>
<evidence type="ECO:0000313" key="10">
    <source>
        <dbReference type="EMBL" id="ONH82388.1"/>
    </source>
</evidence>
<dbReference type="PROSITE" id="PS51900">
    <property type="entry name" value="CB"/>
    <property type="match status" value="1"/>
</dbReference>
<feature type="compositionally biased region" description="Polar residues" evidence="7">
    <location>
        <begin position="455"/>
        <end position="476"/>
    </location>
</feature>
<evidence type="ECO:0000256" key="4">
    <source>
        <dbReference type="ARBA" id="ARBA00023172"/>
    </source>
</evidence>
<comment type="caution">
    <text evidence="10">The sequence shown here is derived from an EMBL/GenBank/DDBJ whole genome shotgun (WGS) entry which is preliminary data.</text>
</comment>
<evidence type="ECO:0000256" key="1">
    <source>
        <dbReference type="ARBA" id="ARBA00008857"/>
    </source>
</evidence>
<protein>
    <recommendedName>
        <fullName evidence="12">Site-specific tyrosine recombinase XerC</fullName>
    </recommendedName>
</protein>
<dbReference type="InterPro" id="IPR013762">
    <property type="entry name" value="Integrase-like_cat_sf"/>
</dbReference>
<evidence type="ECO:0000256" key="7">
    <source>
        <dbReference type="SAM" id="MobiDB-lite"/>
    </source>
</evidence>
<dbReference type="InterPro" id="IPR002104">
    <property type="entry name" value="Integrase_catalytic"/>
</dbReference>
<sequence>MVRLPPLGGDWTADWMKRAEERRRELQRASREEPGHDLLSAYDETLNETIEEARELESRVSDTASTAFLRRATSNDLTVQDAFDRWIKAFDGVRANQTLMQHRQALKLLGEFLTTQGFPGGDPISSVGMDAVRGMLAGEWREWLSDSGRHPRTVARLLSSMSSFWSWAVDERHYATTNPWTGKAKGLKERAAKLSKGKPPKRAYTAAELVALLRSDPNEGRRWGYGPAMFDLVRLGLLTGARLDEICSLTLGDVAPDCSAITIREGKTANASRTIPVHELAQGVLRTRVAEAQARKAQGTADPKDPDVLFAECPAGGPDSKRGWTASKRFTEFRRIVLPQAERTDFHSLRRSVATHLEAAEAKGGAACVLTVRQDLAGHSRNDLLGSVYVGAGSTPMDIRRTAIRQMVDLGMSEDVRKALEETQDRRPQVARKERSRPRPWENTRPEGAVENSMLPGSSRLTEQPEASQNGRIDGY</sequence>
<dbReference type="InterPro" id="IPR011010">
    <property type="entry name" value="DNA_brk_join_enz"/>
</dbReference>
<dbReference type="InterPro" id="IPR010998">
    <property type="entry name" value="Integrase_recombinase_N"/>
</dbReference>
<accession>A0A1S8D467</accession>
<dbReference type="Proteomes" id="UP000054844">
    <property type="component" value="Unassembled WGS sequence"/>
</dbReference>
<reference evidence="10" key="1">
    <citation type="submission" date="2016-12" db="EMBL/GenBank/DDBJ databases">
        <title>Draft genome sequence of Roseomonas mucosa strain AU37, isolated from a peripheral intravenous catheter.</title>
        <authorList>
            <person name="Choudhury M.A."/>
            <person name="Sidjabat H.E."/>
            <person name="Wailan A.M."/>
            <person name="Zhang L."/>
            <person name="Marsh N.M."/>
            <person name="Rickard C.M."/>
            <person name="Davies M."/>
            <person name="Mcmillan D.J."/>
        </authorList>
    </citation>
    <scope>NUCLEOTIDE SEQUENCE [LARGE SCALE GENOMIC DNA]</scope>
    <source>
        <strain evidence="10">AU37</strain>
    </source>
</reference>
<dbReference type="EMBL" id="LLWF02000056">
    <property type="protein sequence ID" value="ONH82388.1"/>
    <property type="molecule type" value="Genomic_DNA"/>
</dbReference>
<dbReference type="PANTHER" id="PTHR30349:SF41">
    <property type="entry name" value="INTEGRASE_RECOMBINASE PROTEIN MJ0367-RELATED"/>
    <property type="match status" value="1"/>
</dbReference>
<dbReference type="AlphaFoldDB" id="A0A1S8D467"/>
<dbReference type="GO" id="GO:0015074">
    <property type="term" value="P:DNA integration"/>
    <property type="evidence" value="ECO:0007669"/>
    <property type="project" value="UniProtKB-KW"/>
</dbReference>
<evidence type="ECO:0000313" key="11">
    <source>
        <dbReference type="Proteomes" id="UP000054844"/>
    </source>
</evidence>
<name>A0A1S8D467_9PROT</name>
<dbReference type="PROSITE" id="PS51898">
    <property type="entry name" value="TYR_RECOMBINASE"/>
    <property type="match status" value="1"/>
</dbReference>
<dbReference type="GO" id="GO:0003677">
    <property type="term" value="F:DNA binding"/>
    <property type="evidence" value="ECO:0007669"/>
    <property type="project" value="UniProtKB-UniRule"/>
</dbReference>
<evidence type="ECO:0000256" key="5">
    <source>
        <dbReference type="PROSITE-ProRule" id="PRU01248"/>
    </source>
</evidence>